<reference evidence="4" key="1">
    <citation type="submission" date="2017-02" db="UniProtKB">
        <authorList>
            <consortium name="WormBaseParasite"/>
        </authorList>
    </citation>
    <scope>IDENTIFICATION</scope>
</reference>
<proteinExistence type="predicted"/>
<evidence type="ECO:0000313" key="1">
    <source>
        <dbReference type="EMBL" id="VDN55636.1"/>
    </source>
</evidence>
<sequence>MWCFSWSCHSKGGQYALSSQVVFSGKYWYYLFVI</sequence>
<dbReference type="AlphaFoldDB" id="A0A0N4U3E6"/>
<dbReference type="Proteomes" id="UP000274756">
    <property type="component" value="Unassembled WGS sequence"/>
</dbReference>
<organism evidence="2 4">
    <name type="scientific">Dracunculus medinensis</name>
    <name type="common">Guinea worm</name>
    <dbReference type="NCBI Taxonomy" id="318479"/>
    <lineage>
        <taxon>Eukaryota</taxon>
        <taxon>Metazoa</taxon>
        <taxon>Ecdysozoa</taxon>
        <taxon>Nematoda</taxon>
        <taxon>Chromadorea</taxon>
        <taxon>Rhabditida</taxon>
        <taxon>Spirurina</taxon>
        <taxon>Dracunculoidea</taxon>
        <taxon>Dracunculidae</taxon>
        <taxon>Dracunculus</taxon>
    </lineage>
</organism>
<gene>
    <name evidence="1" type="ORF">DME_LOCUS5609</name>
</gene>
<reference evidence="1 3" key="2">
    <citation type="submission" date="2018-11" db="EMBL/GenBank/DDBJ databases">
        <authorList>
            <consortium name="Pathogen Informatics"/>
        </authorList>
    </citation>
    <scope>NUCLEOTIDE SEQUENCE [LARGE SCALE GENOMIC DNA]</scope>
</reference>
<dbReference type="Proteomes" id="UP000038040">
    <property type="component" value="Unplaced"/>
</dbReference>
<keyword evidence="3" id="KW-1185">Reference proteome</keyword>
<dbReference type="WBParaSite" id="DME_0000124901-mRNA-1">
    <property type="protein sequence ID" value="DME_0000124901-mRNA-1"/>
    <property type="gene ID" value="DME_0000124901"/>
</dbReference>
<name>A0A0N4U3E6_DRAME</name>
<evidence type="ECO:0000313" key="2">
    <source>
        <dbReference type="Proteomes" id="UP000038040"/>
    </source>
</evidence>
<dbReference type="EMBL" id="UYYG01001152">
    <property type="protein sequence ID" value="VDN55636.1"/>
    <property type="molecule type" value="Genomic_DNA"/>
</dbReference>
<evidence type="ECO:0000313" key="4">
    <source>
        <dbReference type="WBParaSite" id="DME_0000124901-mRNA-1"/>
    </source>
</evidence>
<evidence type="ECO:0000313" key="3">
    <source>
        <dbReference type="Proteomes" id="UP000274756"/>
    </source>
</evidence>
<accession>A0A0N4U3E6</accession>
<protein>
    <submittedName>
        <fullName evidence="1 4">Uncharacterized protein</fullName>
    </submittedName>
</protein>